<dbReference type="Gene3D" id="2.60.40.10">
    <property type="entry name" value="Immunoglobulins"/>
    <property type="match status" value="1"/>
</dbReference>
<keyword evidence="1" id="KW-1133">Transmembrane helix</keyword>
<dbReference type="AlphaFoldDB" id="A0AAV9ID48"/>
<evidence type="ECO:0000313" key="3">
    <source>
        <dbReference type="Proteomes" id="UP001300502"/>
    </source>
</evidence>
<reference evidence="2 3" key="1">
    <citation type="submission" date="2022-07" db="EMBL/GenBank/DDBJ databases">
        <title>Genome-wide signatures of adaptation to extreme environments.</title>
        <authorList>
            <person name="Cho C.H."/>
            <person name="Yoon H.S."/>
        </authorList>
    </citation>
    <scope>NUCLEOTIDE SEQUENCE [LARGE SCALE GENOMIC DNA]</scope>
    <source>
        <strain evidence="2 3">108.79 E11</strain>
    </source>
</reference>
<keyword evidence="1" id="KW-0472">Membrane</keyword>
<name>A0AAV9ID48_9RHOD</name>
<keyword evidence="1" id="KW-0812">Transmembrane</keyword>
<protein>
    <submittedName>
        <fullName evidence="2">Uncharacterized protein</fullName>
    </submittedName>
</protein>
<feature type="transmembrane region" description="Helical" evidence="1">
    <location>
        <begin position="287"/>
        <end position="306"/>
    </location>
</feature>
<gene>
    <name evidence="2" type="ORF">GAYE_SCF08G3021</name>
</gene>
<evidence type="ECO:0000313" key="2">
    <source>
        <dbReference type="EMBL" id="KAK4525116.1"/>
    </source>
</evidence>
<evidence type="ECO:0000256" key="1">
    <source>
        <dbReference type="SAM" id="Phobius"/>
    </source>
</evidence>
<dbReference type="Proteomes" id="UP001300502">
    <property type="component" value="Unassembled WGS sequence"/>
</dbReference>
<comment type="caution">
    <text evidence="2">The sequence shown here is derived from an EMBL/GenBank/DDBJ whole genome shotgun (WGS) entry which is preliminary data.</text>
</comment>
<sequence>MAAFFFRAAPLQTFISSSTRNDCYICKKQRKAYSPCIQRTSFRAANLFVVCQKENESPERDASETTELKDSSAPQSISIDEANRIFEKEAYSGHEAEPVPEKEPYPGYYRDMEQMGLKPKPKNDGLKVGGVKSLYRADGTPYAPWLIGKVAEDPRPLAPKKKPSASGRLAADPQLQEIAGIGLKARILGDEVELVWSTDNEENNVGFIVQRRKGGTEEFQVIGDYKSDPRLKSKGSSGGNYSFIDSSVSPGTWVYRISDVNTKGETSDLSQTLVEIASSEDKTRQKLAVIILSALIITLFVVGLLLDPLSRT</sequence>
<accession>A0AAV9ID48</accession>
<dbReference type="EMBL" id="JANCYU010000028">
    <property type="protein sequence ID" value="KAK4525116.1"/>
    <property type="molecule type" value="Genomic_DNA"/>
</dbReference>
<keyword evidence="3" id="KW-1185">Reference proteome</keyword>
<organism evidence="2 3">
    <name type="scientific">Galdieria yellowstonensis</name>
    <dbReference type="NCBI Taxonomy" id="3028027"/>
    <lineage>
        <taxon>Eukaryota</taxon>
        <taxon>Rhodophyta</taxon>
        <taxon>Bangiophyceae</taxon>
        <taxon>Galdieriales</taxon>
        <taxon>Galdieriaceae</taxon>
        <taxon>Galdieria</taxon>
    </lineage>
</organism>
<dbReference type="InterPro" id="IPR013783">
    <property type="entry name" value="Ig-like_fold"/>
</dbReference>
<proteinExistence type="predicted"/>